<comment type="similarity">
    <text evidence="7">Belongs to the binding-protein-dependent transport system permease family.</text>
</comment>
<keyword evidence="3" id="KW-1003">Cell membrane</keyword>
<comment type="subcellular location">
    <subcellularLocation>
        <location evidence="1 7">Cell membrane</location>
        <topology evidence="1 7">Multi-pass membrane protein</topology>
    </subcellularLocation>
</comment>
<feature type="transmembrane region" description="Helical" evidence="7">
    <location>
        <begin position="157"/>
        <end position="180"/>
    </location>
</feature>
<proteinExistence type="inferred from homology"/>
<dbReference type="InterPro" id="IPR051393">
    <property type="entry name" value="ABC_transporter_permease"/>
</dbReference>
<feature type="transmembrane region" description="Helical" evidence="7">
    <location>
        <begin position="12"/>
        <end position="31"/>
    </location>
</feature>
<protein>
    <submittedName>
        <fullName evidence="9">Lactose transport system permease protein LacF</fullName>
    </submittedName>
</protein>
<dbReference type="PROSITE" id="PS50928">
    <property type="entry name" value="ABC_TM1"/>
    <property type="match status" value="1"/>
</dbReference>
<keyword evidence="2 7" id="KW-0813">Transport</keyword>
<feature type="transmembrane region" description="Helical" evidence="7">
    <location>
        <begin position="265"/>
        <end position="287"/>
    </location>
</feature>
<dbReference type="PANTHER" id="PTHR30193:SF37">
    <property type="entry name" value="INNER MEMBRANE ABC TRANSPORTER PERMEASE PROTEIN YCJO"/>
    <property type="match status" value="1"/>
</dbReference>
<evidence type="ECO:0000313" key="9">
    <source>
        <dbReference type="EMBL" id="XAM40212.1"/>
    </source>
</evidence>
<organism evidence="9 10">
    <name type="scientific">Terrisporobacter petrolearius</name>
    <dbReference type="NCBI Taxonomy" id="1460447"/>
    <lineage>
        <taxon>Bacteria</taxon>
        <taxon>Bacillati</taxon>
        <taxon>Bacillota</taxon>
        <taxon>Clostridia</taxon>
        <taxon>Peptostreptococcales</taxon>
        <taxon>Peptostreptococcaceae</taxon>
        <taxon>Terrisporobacter</taxon>
    </lineage>
</organism>
<feature type="domain" description="ABC transmembrane type-1" evidence="8">
    <location>
        <begin position="70"/>
        <end position="284"/>
    </location>
</feature>
<dbReference type="Pfam" id="PF00528">
    <property type="entry name" value="BPD_transp_1"/>
    <property type="match status" value="1"/>
</dbReference>
<keyword evidence="4 7" id="KW-0812">Transmembrane</keyword>
<dbReference type="PANTHER" id="PTHR30193">
    <property type="entry name" value="ABC TRANSPORTER PERMEASE PROTEIN"/>
    <property type="match status" value="1"/>
</dbReference>
<dbReference type="InterPro" id="IPR000515">
    <property type="entry name" value="MetI-like"/>
</dbReference>
<evidence type="ECO:0000256" key="2">
    <source>
        <dbReference type="ARBA" id="ARBA00022448"/>
    </source>
</evidence>
<feature type="transmembrane region" description="Helical" evidence="7">
    <location>
        <begin position="201"/>
        <end position="223"/>
    </location>
</feature>
<keyword evidence="10" id="KW-1185">Reference proteome</keyword>
<dbReference type="Proteomes" id="UP001477947">
    <property type="component" value="Chromosome"/>
</dbReference>
<evidence type="ECO:0000259" key="8">
    <source>
        <dbReference type="PROSITE" id="PS50928"/>
    </source>
</evidence>
<feature type="transmembrane region" description="Helical" evidence="7">
    <location>
        <begin position="75"/>
        <end position="96"/>
    </location>
</feature>
<gene>
    <name evidence="9" type="primary">lacF</name>
    <name evidence="9" type="ORF">TPELB_05140</name>
</gene>
<dbReference type="EMBL" id="CP154622">
    <property type="protein sequence ID" value="XAM40212.1"/>
    <property type="molecule type" value="Genomic_DNA"/>
</dbReference>
<feature type="transmembrane region" description="Helical" evidence="7">
    <location>
        <begin position="108"/>
        <end position="128"/>
    </location>
</feature>
<keyword evidence="6 7" id="KW-0472">Membrane</keyword>
<dbReference type="RefSeq" id="WP_343338373.1">
    <property type="nucleotide sequence ID" value="NZ_CP154622.1"/>
</dbReference>
<evidence type="ECO:0000256" key="7">
    <source>
        <dbReference type="RuleBase" id="RU363032"/>
    </source>
</evidence>
<evidence type="ECO:0000256" key="4">
    <source>
        <dbReference type="ARBA" id="ARBA00022692"/>
    </source>
</evidence>
<dbReference type="CDD" id="cd06261">
    <property type="entry name" value="TM_PBP2"/>
    <property type="match status" value="1"/>
</dbReference>
<evidence type="ECO:0000313" key="10">
    <source>
        <dbReference type="Proteomes" id="UP001477947"/>
    </source>
</evidence>
<evidence type="ECO:0000256" key="1">
    <source>
        <dbReference type="ARBA" id="ARBA00004651"/>
    </source>
</evidence>
<evidence type="ECO:0000256" key="5">
    <source>
        <dbReference type="ARBA" id="ARBA00022989"/>
    </source>
</evidence>
<keyword evidence="5 7" id="KW-1133">Transmembrane helix</keyword>
<evidence type="ECO:0000256" key="3">
    <source>
        <dbReference type="ARBA" id="ARBA00022475"/>
    </source>
</evidence>
<sequence length="293" mass="33738">MKRLKNDNLRAFFYLLPALIIIVMFQFYPIIKSFLMGFYTDFDYLTNSVYEVGIDNFVHVSEDISFHKAIINTCIYAFIATPLGIIIALIFALILNSNIKFKKLFTNVFFLPFVTSTTAVAVVFRWMLNKDFGIVNAFLDVLGMGKVSWLMDPNMTIPILVVLSIWKGLGYKIIIFLASLQNIDSRYNMAGRIDGASKFQRICHITIPILKPTILFLTTISLIESFKLFDEIYVLYGKKSGPLESGLTIVYYIFDKFYSHWEFSIASAAAFILFLIILIFTILQFIITRRKEE</sequence>
<dbReference type="InterPro" id="IPR035906">
    <property type="entry name" value="MetI-like_sf"/>
</dbReference>
<reference evidence="9 10" key="1">
    <citation type="submission" date="2024-04" db="EMBL/GenBank/DDBJ databases">
        <title>Isolation and characterization of novel acetogenic strains of the genera Terrisporobacter and Acetoanaerobium.</title>
        <authorList>
            <person name="Boeer T."/>
            <person name="Schueler M.A."/>
            <person name="Lueschen A."/>
            <person name="Eysell L."/>
            <person name="Droege J."/>
            <person name="Heinemann M."/>
            <person name="Engelhardt L."/>
            <person name="Basen M."/>
            <person name="Daniel R."/>
        </authorList>
    </citation>
    <scope>NUCLEOTIDE SEQUENCE [LARGE SCALE GENOMIC DNA]</scope>
    <source>
        <strain evidence="9 10">ELB</strain>
    </source>
</reference>
<dbReference type="Gene3D" id="1.10.3720.10">
    <property type="entry name" value="MetI-like"/>
    <property type="match status" value="1"/>
</dbReference>
<name>A0ABZ3F8U1_9FIRM</name>
<dbReference type="SUPFAM" id="SSF161098">
    <property type="entry name" value="MetI-like"/>
    <property type="match status" value="1"/>
</dbReference>
<accession>A0ABZ3F8U1</accession>
<evidence type="ECO:0000256" key="6">
    <source>
        <dbReference type="ARBA" id="ARBA00023136"/>
    </source>
</evidence>